<dbReference type="InterPro" id="IPR036397">
    <property type="entry name" value="RNaseH_sf"/>
</dbReference>
<gene>
    <name evidence="1" type="ORF">C440_02483</name>
</gene>
<dbReference type="InterPro" id="IPR012337">
    <property type="entry name" value="RNaseH-like_sf"/>
</dbReference>
<dbReference type="SUPFAM" id="SSF53098">
    <property type="entry name" value="Ribonuclease H-like"/>
    <property type="match status" value="1"/>
</dbReference>
<proteinExistence type="predicted"/>
<dbReference type="AlphaFoldDB" id="M0IQI4"/>
<dbReference type="OrthoDB" id="318070at2157"/>
<evidence type="ECO:0000313" key="2">
    <source>
        <dbReference type="Proteomes" id="UP000011550"/>
    </source>
</evidence>
<dbReference type="Gene3D" id="3.30.420.10">
    <property type="entry name" value="Ribonuclease H-like superfamily/Ribonuclease H"/>
    <property type="match status" value="1"/>
</dbReference>
<reference evidence="1 2" key="1">
    <citation type="journal article" date="2014" name="PLoS Genet.">
        <title>Phylogenetically driven sequencing of extremely halophilic archaea reveals strategies for static and dynamic osmo-response.</title>
        <authorList>
            <person name="Becker E.A."/>
            <person name="Seitzer P.M."/>
            <person name="Tritt A."/>
            <person name="Larsen D."/>
            <person name="Krusor M."/>
            <person name="Yao A.I."/>
            <person name="Wu D."/>
            <person name="Madern D."/>
            <person name="Eisen J.A."/>
            <person name="Darling A.E."/>
            <person name="Facciotti M.T."/>
        </authorList>
    </citation>
    <scope>NUCLEOTIDE SEQUENCE [LARGE SCALE GENOMIC DNA]</scope>
    <source>
        <strain evidence="1 2">ATCC BAA-1512</strain>
    </source>
</reference>
<organism evidence="1 2">
    <name type="scientific">Haloferax mucosum ATCC BAA-1512</name>
    <dbReference type="NCBI Taxonomy" id="662479"/>
    <lineage>
        <taxon>Archaea</taxon>
        <taxon>Methanobacteriati</taxon>
        <taxon>Methanobacteriota</taxon>
        <taxon>Stenosarchaea group</taxon>
        <taxon>Halobacteria</taxon>
        <taxon>Halobacteriales</taxon>
        <taxon>Haloferacaceae</taxon>
        <taxon>Haloferax</taxon>
    </lineage>
</organism>
<sequence>MGDLSPVAFDIETSGLDPSAIITVAGVTMDMGSWIGLNTTGRLADSTRLTTAVEHESGSNIRLAVYQSEEDLLIGLSEFATNHIDDDRHYLTAYNGETWNSGFDLPFLRSACVRQDVEWPFPSVAYADVMSIVNRFDTGDHNDLVGVYDTLIGGDDCDPFDDSASAVDSHENGEWVPLLLHNLADIERTRELAVLAGRYVPKSDFRMKNLSPPDT</sequence>
<protein>
    <submittedName>
        <fullName evidence="1">Uncharacterized protein</fullName>
    </submittedName>
</protein>
<comment type="caution">
    <text evidence="1">The sequence shown here is derived from an EMBL/GenBank/DDBJ whole genome shotgun (WGS) entry which is preliminary data.</text>
</comment>
<dbReference type="RefSeq" id="WP_008317928.1">
    <property type="nucleotide sequence ID" value="NZ_AOLN01000004.1"/>
</dbReference>
<name>M0IQI4_9EURY</name>
<dbReference type="Proteomes" id="UP000011550">
    <property type="component" value="Unassembled WGS sequence"/>
</dbReference>
<keyword evidence="2" id="KW-1185">Reference proteome</keyword>
<dbReference type="PATRIC" id="fig|662479.7.peg.506"/>
<dbReference type="EMBL" id="AOLN01000004">
    <property type="protein sequence ID" value="ELZ98078.1"/>
    <property type="molecule type" value="Genomic_DNA"/>
</dbReference>
<dbReference type="GO" id="GO:0003676">
    <property type="term" value="F:nucleic acid binding"/>
    <property type="evidence" value="ECO:0007669"/>
    <property type="project" value="InterPro"/>
</dbReference>
<accession>M0IQI4</accession>
<evidence type="ECO:0000313" key="1">
    <source>
        <dbReference type="EMBL" id="ELZ98078.1"/>
    </source>
</evidence>